<proteinExistence type="predicted"/>
<dbReference type="RefSeq" id="WP_154740019.1">
    <property type="nucleotide sequence ID" value="NZ_WMBQ01000002.1"/>
</dbReference>
<keyword evidence="1" id="KW-1133">Transmembrane helix</keyword>
<dbReference type="AlphaFoldDB" id="A0A6I3KNZ3"/>
<evidence type="ECO:0000259" key="2">
    <source>
        <dbReference type="PROSITE" id="PS50076"/>
    </source>
</evidence>
<evidence type="ECO:0000313" key="3">
    <source>
        <dbReference type="EMBL" id="MTD95477.1"/>
    </source>
</evidence>
<keyword evidence="4" id="KW-1185">Reference proteome</keyword>
<keyword evidence="1" id="KW-0472">Membrane</keyword>
<evidence type="ECO:0000256" key="1">
    <source>
        <dbReference type="SAM" id="Phobius"/>
    </source>
</evidence>
<dbReference type="Gene3D" id="1.10.287.110">
    <property type="entry name" value="DnaJ domain"/>
    <property type="match status" value="1"/>
</dbReference>
<dbReference type="PROSITE" id="PS50076">
    <property type="entry name" value="DNAJ_2"/>
    <property type="match status" value="1"/>
</dbReference>
<reference evidence="3 4" key="1">
    <citation type="submission" date="2019-11" db="EMBL/GenBank/DDBJ databases">
        <title>Identification of a novel strain.</title>
        <authorList>
            <person name="Xu Q."/>
            <person name="Wang G."/>
        </authorList>
    </citation>
    <scope>NUCLEOTIDE SEQUENCE [LARGE SCALE GENOMIC DNA]</scope>
    <source>
        <strain evidence="4">xq</strain>
    </source>
</reference>
<protein>
    <recommendedName>
        <fullName evidence="2">J domain-containing protein</fullName>
    </recommendedName>
</protein>
<dbReference type="SUPFAM" id="SSF46565">
    <property type="entry name" value="Chaperone J-domain"/>
    <property type="match status" value="1"/>
</dbReference>
<accession>A0A6I3KNZ3</accession>
<gene>
    <name evidence="3" type="ORF">GIW81_14150</name>
</gene>
<dbReference type="CDD" id="cd06257">
    <property type="entry name" value="DnaJ"/>
    <property type="match status" value="1"/>
</dbReference>
<comment type="caution">
    <text evidence="3">The sequence shown here is derived from an EMBL/GenBank/DDBJ whole genome shotgun (WGS) entry which is preliminary data.</text>
</comment>
<dbReference type="EMBL" id="WMBQ01000002">
    <property type="protein sequence ID" value="MTD95477.1"/>
    <property type="molecule type" value="Genomic_DNA"/>
</dbReference>
<dbReference type="InterPro" id="IPR036869">
    <property type="entry name" value="J_dom_sf"/>
</dbReference>
<keyword evidence="1" id="KW-0812">Transmembrane</keyword>
<name>A0A6I3KNZ3_9HYPH</name>
<sequence>MPFDCSLEGGDIHLSPAAETSYRIVGAREEQTVTTCTRPNGAGCRTVMVHRFTVSCAGTSVDWMRIAAAMRSTSANRAWIENGQLNLVMPTGGALDSPSPCPGTQAARLDRNVVLTGDCLPWSRRAVFEHLVLPGGYAPVGELGARLMVGAAADEFEIASLAPSMTQVSMSEGEIVLAKADPDATLEPRAERPSFETALEPNLAGDDWITVVRAGPDAAPAVRADITGSRTWAWLAVTASAVVVVVLLAMRFAPLLYGRRTPAVSFSLARRDLNVANASAAVAALLQQTEAAARELKGAGPLREVLQGELGHVRERLANIEKLAAKGEQPLEKSAPQFRALVRELERISRIVDSAVASMAGTKKPTTLPRTTSEAYEVLGVNAEVSDGVLKKIVDALRMSWHPDHARDDDDRLMREDRIRQINIAWDIINGKREAA</sequence>
<organism evidence="3 4">
    <name type="scientific">Hyphomicrobium album</name>
    <dbReference type="NCBI Taxonomy" id="2665159"/>
    <lineage>
        <taxon>Bacteria</taxon>
        <taxon>Pseudomonadati</taxon>
        <taxon>Pseudomonadota</taxon>
        <taxon>Alphaproteobacteria</taxon>
        <taxon>Hyphomicrobiales</taxon>
        <taxon>Hyphomicrobiaceae</taxon>
        <taxon>Hyphomicrobium</taxon>
    </lineage>
</organism>
<feature type="transmembrane region" description="Helical" evidence="1">
    <location>
        <begin position="232"/>
        <end position="250"/>
    </location>
</feature>
<evidence type="ECO:0000313" key="4">
    <source>
        <dbReference type="Proteomes" id="UP000440694"/>
    </source>
</evidence>
<dbReference type="Proteomes" id="UP000440694">
    <property type="component" value="Unassembled WGS sequence"/>
</dbReference>
<feature type="domain" description="J" evidence="2">
    <location>
        <begin position="374"/>
        <end position="434"/>
    </location>
</feature>
<dbReference type="InterPro" id="IPR001623">
    <property type="entry name" value="DnaJ_domain"/>
</dbReference>